<gene>
    <name evidence="4" type="ORF">TeGR_g415</name>
</gene>
<protein>
    <recommendedName>
        <fullName evidence="3">NFACT protein C-terminal domain-containing protein</fullName>
    </recommendedName>
</protein>
<feature type="region of interest" description="Disordered" evidence="2">
    <location>
        <begin position="149"/>
        <end position="168"/>
    </location>
</feature>
<name>A0ABQ6MCV1_9STRA</name>
<keyword evidence="5" id="KW-1185">Reference proteome</keyword>
<dbReference type="InterPro" id="IPR021846">
    <property type="entry name" value="NFACT-C"/>
</dbReference>
<feature type="region of interest" description="Disordered" evidence="2">
    <location>
        <begin position="858"/>
        <end position="886"/>
    </location>
</feature>
<feature type="compositionally biased region" description="Low complexity" evidence="2">
    <location>
        <begin position="1"/>
        <end position="19"/>
    </location>
</feature>
<evidence type="ECO:0000313" key="4">
    <source>
        <dbReference type="EMBL" id="GMI24023.1"/>
    </source>
</evidence>
<evidence type="ECO:0000256" key="1">
    <source>
        <dbReference type="SAM" id="Coils"/>
    </source>
</evidence>
<comment type="caution">
    <text evidence="4">The sequence shown here is derived from an EMBL/GenBank/DDBJ whole genome shotgun (WGS) entry which is preliminary data.</text>
</comment>
<dbReference type="PANTHER" id="PTHR15239">
    <property type="entry name" value="NUCLEAR EXPORT MEDIATOR FACTOR NEMF"/>
    <property type="match status" value="1"/>
</dbReference>
<dbReference type="PANTHER" id="PTHR15239:SF6">
    <property type="entry name" value="RIBOSOME QUALITY CONTROL COMPLEX SUBUNIT NEMF"/>
    <property type="match status" value="1"/>
</dbReference>
<feature type="region of interest" description="Disordered" evidence="2">
    <location>
        <begin position="991"/>
        <end position="1022"/>
    </location>
</feature>
<dbReference type="Pfam" id="PF11923">
    <property type="entry name" value="NFACT-C"/>
    <property type="match status" value="1"/>
</dbReference>
<evidence type="ECO:0000259" key="3">
    <source>
        <dbReference type="Pfam" id="PF11923"/>
    </source>
</evidence>
<feature type="compositionally biased region" description="Basic and acidic residues" evidence="2">
    <location>
        <begin position="991"/>
        <end position="1006"/>
    </location>
</feature>
<feature type="compositionally biased region" description="Pro residues" evidence="2">
    <location>
        <begin position="20"/>
        <end position="33"/>
    </location>
</feature>
<feature type="compositionally biased region" description="Gly residues" evidence="2">
    <location>
        <begin position="155"/>
        <end position="168"/>
    </location>
</feature>
<feature type="region of interest" description="Disordered" evidence="2">
    <location>
        <begin position="1131"/>
        <end position="1151"/>
    </location>
</feature>
<evidence type="ECO:0000313" key="5">
    <source>
        <dbReference type="Proteomes" id="UP001165060"/>
    </source>
</evidence>
<reference evidence="4 5" key="1">
    <citation type="journal article" date="2023" name="Commun. Biol.">
        <title>Genome analysis of Parmales, the sister group of diatoms, reveals the evolutionary specialization of diatoms from phago-mixotrophs to photoautotrophs.</title>
        <authorList>
            <person name="Ban H."/>
            <person name="Sato S."/>
            <person name="Yoshikawa S."/>
            <person name="Yamada K."/>
            <person name="Nakamura Y."/>
            <person name="Ichinomiya M."/>
            <person name="Sato N."/>
            <person name="Blanc-Mathieu R."/>
            <person name="Endo H."/>
            <person name="Kuwata A."/>
            <person name="Ogata H."/>
        </authorList>
    </citation>
    <scope>NUCLEOTIDE SEQUENCE [LARGE SCALE GENOMIC DNA]</scope>
</reference>
<feature type="compositionally biased region" description="Basic and acidic residues" evidence="2">
    <location>
        <begin position="799"/>
        <end position="816"/>
    </location>
</feature>
<proteinExistence type="predicted"/>
<dbReference type="EMBL" id="BRYB01000147">
    <property type="protein sequence ID" value="GMI24023.1"/>
    <property type="molecule type" value="Genomic_DNA"/>
</dbReference>
<feature type="compositionally biased region" description="Basic and acidic residues" evidence="2">
    <location>
        <begin position="1136"/>
        <end position="1145"/>
    </location>
</feature>
<feature type="region of interest" description="Disordered" evidence="2">
    <location>
        <begin position="1"/>
        <end position="35"/>
    </location>
</feature>
<feature type="region of interest" description="Disordered" evidence="2">
    <location>
        <begin position="799"/>
        <end position="844"/>
    </location>
</feature>
<dbReference type="InterPro" id="IPR051608">
    <property type="entry name" value="RQC_Subunit_NEMF"/>
</dbReference>
<dbReference type="Proteomes" id="UP001165060">
    <property type="component" value="Unassembled WGS sequence"/>
</dbReference>
<evidence type="ECO:0000256" key="2">
    <source>
        <dbReference type="SAM" id="MobiDB-lite"/>
    </source>
</evidence>
<organism evidence="4 5">
    <name type="scientific">Tetraparma gracilis</name>
    <dbReference type="NCBI Taxonomy" id="2962635"/>
    <lineage>
        <taxon>Eukaryota</taxon>
        <taxon>Sar</taxon>
        <taxon>Stramenopiles</taxon>
        <taxon>Ochrophyta</taxon>
        <taxon>Bolidophyceae</taxon>
        <taxon>Parmales</taxon>
        <taxon>Triparmaceae</taxon>
        <taxon>Tetraparma</taxon>
    </lineage>
</organism>
<keyword evidence="1" id="KW-0175">Coiled coil</keyword>
<feature type="coiled-coil region" evidence="1">
    <location>
        <begin position="561"/>
        <end position="606"/>
    </location>
</feature>
<accession>A0ABQ6MCV1</accession>
<feature type="domain" description="NFACT protein C-terminal" evidence="3">
    <location>
        <begin position="1033"/>
        <end position="1121"/>
    </location>
</feature>
<sequence>MVGSSMEAASSSGSPHEGSPAPPASSPPSPPSVPNSLLTPSLSPFHVLSLLASLSPVLPNASVSAVYVTQHALHLKLHLPQAYAFEGGKEGGGESTKSVWLSCSPRFVTLSRAVGRDDAENREATTKLRSLLKNGRLVRVQQGEVEAPSRAGGANVAGGGAKPEGGAGGSCLPSLSRTLLIPILTPASSFKLLLQLHSAPNLLLLSPDNVCVWCLHKTAYIRPNAVPALKPTPPVTSAEAYVQKARAAQLSNSTDHPAKQQQQQLTLKQTLKKQGSPLAPAGEAFIDHVLQGLEEERGPGWDTVDASGLDEVVARELGRASDKCKKAQGWVLYEDPKDAGSPEPRKRAVPVPVLLRAHGRLGGGHVVPAGSFLAAVNTCLAVAAVAEKTGKLDRMLKGNQDRVGKIERQNEMRVRGMRKEMNVIMRRAGALRSHAEAVENLGTVLKSYVARKIQWTEIDEIIAAEKANGNPLALLIESVDWENSRVQIRLPWDPERDGEDLEDVDMSVDYDEEVGGKAVKKKKKKQLAAQKGDLGAAGGEERPENEVVVLVDWNLTPHANAKRLFDEYKATKEKMAKVELNQGKAVEAVKKKTEKAESSIRRSNNRQVSLTSKGGQHWFCDTAGSLCIRWCITRSGHLFIYSSEPRDLDYIVKTFLDPADTLVRMDSPCGGVIKSKYRPLPGSDDDDALQPFPISLSAVNECATLVGVLAEHSSTKTKSSVVKTLPYYAKGSAVSKKAPNGAALDEGQVHIRGKKEYVRAGNGDFGFGVVFEKKGLSAKDRKLIKKYGSLEAAMEAARIREEAEADAPKKPKKPEPAPDTESLASTSTRGGGGKKNAKKMKKYMDQDDEDRELAMLALHGGPKQSKEEKKKNKSKKGPPKKLTEKDLTNASTLTQVLGATSVSTVTSRLSPEIKEYISDAAENKLIDILVLEELARLPAEGQVAAVDRLQQLLADEGGSNKGGNLSKSLMGIISIVDKWGAEAMRDKIKSHAEGGKEGGGGKKEAAAAEAEGVEGEEEGAERGVRDVTPIIAARFTHSPASEDKIVRAYPVLGSFESMKQWRYRVKLVGGAMKRGKASKQALETMCLAAKDKGGGNNEVDFIRAVNENEFIAACVGDVRVVGQGVNKVVAAQKSQSKKEKADKNAKKSKAK</sequence>